<evidence type="ECO:0000313" key="4">
    <source>
        <dbReference type="Proteomes" id="UP000324832"/>
    </source>
</evidence>
<feature type="compositionally biased region" description="Polar residues" evidence="1">
    <location>
        <begin position="519"/>
        <end position="531"/>
    </location>
</feature>
<feature type="domain" description="DBB" evidence="2">
    <location>
        <begin position="1"/>
        <end position="109"/>
    </location>
</feature>
<feature type="region of interest" description="Disordered" evidence="1">
    <location>
        <begin position="364"/>
        <end position="384"/>
    </location>
</feature>
<feature type="compositionally biased region" description="Polar residues" evidence="1">
    <location>
        <begin position="364"/>
        <end position="379"/>
    </location>
</feature>
<dbReference type="InterPro" id="IPR052446">
    <property type="entry name" value="B-cell_PI3K-Signaling_Adptrs"/>
</dbReference>
<evidence type="ECO:0000256" key="1">
    <source>
        <dbReference type="SAM" id="MobiDB-lite"/>
    </source>
</evidence>
<dbReference type="SMART" id="SM01282">
    <property type="entry name" value="DBB"/>
    <property type="match status" value="1"/>
</dbReference>
<dbReference type="GO" id="GO:0005068">
    <property type="term" value="F:transmembrane receptor protein tyrosine kinase adaptor activity"/>
    <property type="evidence" value="ECO:0007669"/>
    <property type="project" value="TreeGrafter"/>
</dbReference>
<dbReference type="GO" id="GO:0005104">
    <property type="term" value="F:fibroblast growth factor receptor binding"/>
    <property type="evidence" value="ECO:0007669"/>
    <property type="project" value="TreeGrafter"/>
</dbReference>
<dbReference type="PANTHER" id="PTHR16267:SF11">
    <property type="entry name" value="STUMPS, ISOFORM E"/>
    <property type="match status" value="1"/>
</dbReference>
<dbReference type="SUPFAM" id="SSF48403">
    <property type="entry name" value="Ankyrin repeat"/>
    <property type="match status" value="1"/>
</dbReference>
<dbReference type="GO" id="GO:0005829">
    <property type="term" value="C:cytosol"/>
    <property type="evidence" value="ECO:0007669"/>
    <property type="project" value="TreeGrafter"/>
</dbReference>
<feature type="compositionally biased region" description="Basic and acidic residues" evidence="1">
    <location>
        <begin position="444"/>
        <end position="459"/>
    </location>
</feature>
<name>A0A5E4QDS3_9NEOP</name>
<feature type="region of interest" description="Disordered" evidence="1">
    <location>
        <begin position="444"/>
        <end position="531"/>
    </location>
</feature>
<keyword evidence="4" id="KW-1185">Reference proteome</keyword>
<protein>
    <recommendedName>
        <fullName evidence="2">DBB domain-containing protein</fullName>
    </recommendedName>
</protein>
<gene>
    <name evidence="3" type="ORF">LSINAPIS_LOCUS7275</name>
</gene>
<dbReference type="Proteomes" id="UP000324832">
    <property type="component" value="Unassembled WGS sequence"/>
</dbReference>
<dbReference type="PROSITE" id="PS51376">
    <property type="entry name" value="DBB"/>
    <property type="match status" value="1"/>
</dbReference>
<dbReference type="PANTHER" id="PTHR16267">
    <property type="entry name" value="BANK1/PIK3AP1 FAMILY MEMBER"/>
    <property type="match status" value="1"/>
</dbReference>
<dbReference type="InterPro" id="IPR017893">
    <property type="entry name" value="DBB_domain"/>
</dbReference>
<reference evidence="3 4" key="1">
    <citation type="submission" date="2017-07" db="EMBL/GenBank/DDBJ databases">
        <authorList>
            <person name="Talla V."/>
            <person name="Backstrom N."/>
        </authorList>
    </citation>
    <scope>NUCLEOTIDE SEQUENCE [LARGE SCALE GENOMIC DNA]</scope>
</reference>
<dbReference type="EMBL" id="FZQP02002349">
    <property type="protein sequence ID" value="VVC95595.1"/>
    <property type="molecule type" value="Genomic_DNA"/>
</dbReference>
<organism evidence="3 4">
    <name type="scientific">Leptidea sinapis</name>
    <dbReference type="NCBI Taxonomy" id="189913"/>
    <lineage>
        <taxon>Eukaryota</taxon>
        <taxon>Metazoa</taxon>
        <taxon>Ecdysozoa</taxon>
        <taxon>Arthropoda</taxon>
        <taxon>Hexapoda</taxon>
        <taxon>Insecta</taxon>
        <taxon>Pterygota</taxon>
        <taxon>Neoptera</taxon>
        <taxon>Endopterygota</taxon>
        <taxon>Lepidoptera</taxon>
        <taxon>Glossata</taxon>
        <taxon>Ditrysia</taxon>
        <taxon>Papilionoidea</taxon>
        <taxon>Pieridae</taxon>
        <taxon>Dismorphiinae</taxon>
        <taxon>Leptidea</taxon>
    </lineage>
</organism>
<sequence>MVDKKGEVIQIPAFKKRNPYTLQFDIPESCLEVSMLVWVRVSKNGQSLGRRQIKCESRLRELDQLLRASDHPLEFMCQTLGFKTTSKEQLDSWMLSAFQKNIPPHFNLLSSTEQYNPKADVSSGEEYPTLLHWAARFGLERVCWQLLECPGGAAALALRNHRHRTPADLARDYKHYKLADMLADHLKINEFSNMYYYLKNMSDDNNGKDEDQDGENVVDNELRIVESSDTVDSPTRENAKKSDVDFITDPFSEACTQSLEENLDKMDIKSKKQRPSLQIPKAEQLYQNDFQLRETENRIQIAIDHDYIIHPSNIKVESPKFRPNNLYANSSRLVAHQSDIFLYSPTEETKAFIIETPTSDISQINLNTKDNRNSGNSVKSGKDATGQDELAEIINDFKNNVFTISEVEKLVMEWKHRNETQQSMKEKQEQLNKMREEYDKIQQKIKDNLKRPTPFERVKKIFSKNKNKRTIEKRNGNTRPNSSLSDSSSSSGRLSTVSGGSVGETNSVQSEHDDKARSIISSSTLTMNSTCDGDSRLDDYLIPPPPRPVNGCPQFTTFGHPKHDNRGQHMATIVERETSASRERLDFDSDSTHLRMNFGARERSALRCDDRDGAHLYMNISATNP</sequence>
<dbReference type="Gene3D" id="1.25.40.20">
    <property type="entry name" value="Ankyrin repeat-containing domain"/>
    <property type="match status" value="1"/>
</dbReference>
<feature type="compositionally biased region" description="Low complexity" evidence="1">
    <location>
        <begin position="482"/>
        <end position="499"/>
    </location>
</feature>
<dbReference type="InterPro" id="IPR036770">
    <property type="entry name" value="Ankyrin_rpt-contain_sf"/>
</dbReference>
<dbReference type="PROSITE" id="PS50007">
    <property type="entry name" value="PIPLC_X_DOMAIN"/>
    <property type="match status" value="1"/>
</dbReference>
<accession>A0A5E4QDS3</accession>
<dbReference type="AlphaFoldDB" id="A0A5E4QDS3"/>
<evidence type="ECO:0000259" key="2">
    <source>
        <dbReference type="PROSITE" id="PS51376"/>
    </source>
</evidence>
<evidence type="ECO:0000313" key="3">
    <source>
        <dbReference type="EMBL" id="VVC95595.1"/>
    </source>
</evidence>
<proteinExistence type="predicted"/>
<dbReference type="Pfam" id="PF14545">
    <property type="entry name" value="DBB"/>
    <property type="match status" value="1"/>
</dbReference>